<dbReference type="Pfam" id="PF14254">
    <property type="entry name" value="DUF4348"/>
    <property type="match status" value="1"/>
</dbReference>
<dbReference type="EMBL" id="JABKKF010000007">
    <property type="protein sequence ID" value="NPD92396.1"/>
    <property type="molecule type" value="Genomic_DNA"/>
</dbReference>
<proteinExistence type="predicted"/>
<comment type="caution">
    <text evidence="2">The sequence shown here is derived from an EMBL/GenBank/DDBJ whole genome shotgun (WGS) entry which is preliminary data.</text>
</comment>
<sequence length="281" mass="32488">MNKFFIAIVVLVFVMFSCTGNGNSNSVSDDIPVDSDSIVTDTVVSDTMEMLISETPMPKSADELFDNFFFNFAANRKLQHQRIKFPLPVLVGEKVDTIKKEQWKTEHFFMRQGYYTLIFDNRRQMDLVNDTSIDSVVVEMVNFAKKTIKQYVFRRVTGIWFMESIRYVPLYRNNNASFLKFYERFVTDSVFQIQSLSNPVTFVGPDPDDDFNTMEGLITPETWPAFAPELPSGRIYNIVYGNNHSESNCKIFLIRGISNGLEIEMSFIRKDGKWVLTKLIN</sequence>
<name>A0ABX2AR18_9BACT</name>
<gene>
    <name evidence="2" type="ORF">HPS56_08575</name>
</gene>
<keyword evidence="1" id="KW-0732">Signal</keyword>
<evidence type="ECO:0000313" key="2">
    <source>
        <dbReference type="EMBL" id="NPD92396.1"/>
    </source>
</evidence>
<protein>
    <submittedName>
        <fullName evidence="2">DUF4348 domain-containing protein</fullName>
    </submittedName>
</protein>
<keyword evidence="3" id="KW-1185">Reference proteome</keyword>
<organism evidence="2 3">
    <name type="scientific">Xylanibacter muris</name>
    <dbReference type="NCBI Taxonomy" id="2736290"/>
    <lineage>
        <taxon>Bacteria</taxon>
        <taxon>Pseudomonadati</taxon>
        <taxon>Bacteroidota</taxon>
        <taxon>Bacteroidia</taxon>
        <taxon>Bacteroidales</taxon>
        <taxon>Prevotellaceae</taxon>
        <taxon>Xylanibacter</taxon>
    </lineage>
</organism>
<dbReference type="Proteomes" id="UP000714420">
    <property type="component" value="Unassembled WGS sequence"/>
</dbReference>
<dbReference type="PROSITE" id="PS51257">
    <property type="entry name" value="PROKAR_LIPOPROTEIN"/>
    <property type="match status" value="1"/>
</dbReference>
<evidence type="ECO:0000313" key="3">
    <source>
        <dbReference type="Proteomes" id="UP000714420"/>
    </source>
</evidence>
<accession>A0ABX2AR18</accession>
<feature type="chain" id="PRO_5047465643" evidence="1">
    <location>
        <begin position="23"/>
        <end position="281"/>
    </location>
</feature>
<reference evidence="2 3" key="1">
    <citation type="submission" date="2020-05" db="EMBL/GenBank/DDBJ databases">
        <title>Distinct polysaccharide utilization as determinants for interspecies competition between intestinal Prevotella spp.</title>
        <authorList>
            <person name="Galvez E.J.C."/>
            <person name="Iljazovic A."/>
            <person name="Strowig T."/>
        </authorList>
    </citation>
    <scope>NUCLEOTIDE SEQUENCE [LARGE SCALE GENOMIC DNA]</scope>
    <source>
        <strain evidence="2 3">PMUR</strain>
    </source>
</reference>
<feature type="signal peptide" evidence="1">
    <location>
        <begin position="1"/>
        <end position="22"/>
    </location>
</feature>
<dbReference type="InterPro" id="IPR025590">
    <property type="entry name" value="DUF4348"/>
</dbReference>
<evidence type="ECO:0000256" key="1">
    <source>
        <dbReference type="SAM" id="SignalP"/>
    </source>
</evidence>
<dbReference type="RefSeq" id="WP_172275765.1">
    <property type="nucleotide sequence ID" value="NZ_CASGMU010000006.1"/>
</dbReference>
<dbReference type="Gene3D" id="3.10.450.410">
    <property type="match status" value="2"/>
</dbReference>